<dbReference type="EMBL" id="CABITT030000004">
    <property type="protein sequence ID" value="VVB00965.1"/>
    <property type="molecule type" value="Genomic_DNA"/>
</dbReference>
<organism evidence="1 2">
    <name type="scientific">Arabis nemorensis</name>
    <dbReference type="NCBI Taxonomy" id="586526"/>
    <lineage>
        <taxon>Eukaryota</taxon>
        <taxon>Viridiplantae</taxon>
        <taxon>Streptophyta</taxon>
        <taxon>Embryophyta</taxon>
        <taxon>Tracheophyta</taxon>
        <taxon>Spermatophyta</taxon>
        <taxon>Magnoliopsida</taxon>
        <taxon>eudicotyledons</taxon>
        <taxon>Gunneridae</taxon>
        <taxon>Pentapetalae</taxon>
        <taxon>rosids</taxon>
        <taxon>malvids</taxon>
        <taxon>Brassicales</taxon>
        <taxon>Brassicaceae</taxon>
        <taxon>Arabideae</taxon>
        <taxon>Arabis</taxon>
    </lineage>
</organism>
<accession>A0A565BH45</accession>
<dbReference type="Proteomes" id="UP000489600">
    <property type="component" value="Unassembled WGS sequence"/>
</dbReference>
<evidence type="ECO:0000313" key="1">
    <source>
        <dbReference type="EMBL" id="VVB00965.1"/>
    </source>
</evidence>
<gene>
    <name evidence="1" type="ORF">ANE_LOCUS11409</name>
</gene>
<protein>
    <submittedName>
        <fullName evidence="1">Uncharacterized protein</fullName>
    </submittedName>
</protein>
<sequence>MSLTITLYPVAKFRIEFSLMQRVTLKAKGKTEEEEGEVVSPGVSCEGPEVISKEEKVRILLKAKVVAKMSHYNDDKLLLFITDILQDIVNV</sequence>
<comment type="caution">
    <text evidence="1">The sequence shown here is derived from an EMBL/GenBank/DDBJ whole genome shotgun (WGS) entry which is preliminary data.</text>
</comment>
<proteinExistence type="predicted"/>
<dbReference type="AlphaFoldDB" id="A0A565BH45"/>
<reference evidence="1" key="1">
    <citation type="submission" date="2019-07" db="EMBL/GenBank/DDBJ databases">
        <authorList>
            <person name="Dittberner H."/>
        </authorList>
    </citation>
    <scope>NUCLEOTIDE SEQUENCE [LARGE SCALE GENOMIC DNA]</scope>
</reference>
<keyword evidence="2" id="KW-1185">Reference proteome</keyword>
<evidence type="ECO:0000313" key="2">
    <source>
        <dbReference type="Proteomes" id="UP000489600"/>
    </source>
</evidence>
<name>A0A565BH45_9BRAS</name>